<evidence type="ECO:0000256" key="6">
    <source>
        <dbReference type="ARBA" id="ARBA00022617"/>
    </source>
</evidence>
<comment type="subcellular location">
    <subcellularLocation>
        <location evidence="1">Cell membrane</location>
        <topology evidence="1">Lipid-anchor</topology>
        <topology evidence="1">GPI-anchor</topology>
    </subcellularLocation>
    <subcellularLocation>
        <location evidence="2">Secreted</location>
    </subcellularLocation>
</comment>
<keyword evidence="6 15" id="KW-0349">Heme</keyword>
<dbReference type="GO" id="GO:0098552">
    <property type="term" value="C:side of membrane"/>
    <property type="evidence" value="ECO:0007669"/>
    <property type="project" value="UniProtKB-KW"/>
</dbReference>
<evidence type="ECO:0000313" key="20">
    <source>
        <dbReference type="Proteomes" id="UP000800036"/>
    </source>
</evidence>
<name>A0A6A5VI05_9PLEO</name>
<evidence type="ECO:0000256" key="2">
    <source>
        <dbReference type="ARBA" id="ARBA00004613"/>
    </source>
</evidence>
<dbReference type="SMART" id="SM00747">
    <property type="entry name" value="CFEM"/>
    <property type="match status" value="1"/>
</dbReference>
<dbReference type="AlphaFoldDB" id="A0A6A5VI05"/>
<keyword evidence="5" id="KW-0964">Secreted</keyword>
<dbReference type="InterPro" id="IPR051735">
    <property type="entry name" value="CFEM_domain"/>
</dbReference>
<evidence type="ECO:0000259" key="18">
    <source>
        <dbReference type="PROSITE" id="PS52012"/>
    </source>
</evidence>
<evidence type="ECO:0000256" key="8">
    <source>
        <dbReference type="ARBA" id="ARBA00022723"/>
    </source>
</evidence>
<evidence type="ECO:0000256" key="14">
    <source>
        <dbReference type="ARBA" id="ARBA00023288"/>
    </source>
</evidence>
<keyword evidence="12" id="KW-1015">Disulfide bond</keyword>
<feature type="signal peptide" evidence="17">
    <location>
        <begin position="1"/>
        <end position="18"/>
    </location>
</feature>
<feature type="region of interest" description="Disordered" evidence="16">
    <location>
        <begin position="102"/>
        <end position="184"/>
    </location>
</feature>
<dbReference type="Proteomes" id="UP000800036">
    <property type="component" value="Unassembled WGS sequence"/>
</dbReference>
<evidence type="ECO:0000256" key="10">
    <source>
        <dbReference type="ARBA" id="ARBA00023004"/>
    </source>
</evidence>
<keyword evidence="9 17" id="KW-0732">Signal</keyword>
<accession>A0A6A5VI05</accession>
<feature type="binding site" description="axial binding residue" evidence="15">
    <location>
        <position position="45"/>
    </location>
    <ligand>
        <name>heme</name>
        <dbReference type="ChEBI" id="CHEBI:30413"/>
    </ligand>
    <ligandPart>
        <name>Fe</name>
        <dbReference type="ChEBI" id="CHEBI:18248"/>
    </ligandPart>
</feature>
<evidence type="ECO:0000256" key="16">
    <source>
        <dbReference type="SAM" id="MobiDB-lite"/>
    </source>
</evidence>
<evidence type="ECO:0000256" key="11">
    <source>
        <dbReference type="ARBA" id="ARBA00023136"/>
    </source>
</evidence>
<protein>
    <submittedName>
        <fullName evidence="19">CFEM-domain-containing protein</fullName>
    </submittedName>
</protein>
<feature type="compositionally biased region" description="Low complexity" evidence="16">
    <location>
        <begin position="102"/>
        <end position="166"/>
    </location>
</feature>
<keyword evidence="11" id="KW-0472">Membrane</keyword>
<sequence>MKTFVPALFVALAGVASAQLADLPQCSLQCFLTALGSDGCSQLTDFKCHCEKSDTLFSSVTPCVQKACTADEQAEVITGVQKTCAQAGVTISVPVPSAAATTKAPESSAAESSAEATESSAESTKAPESSAAESSAPAATSSYEAEPTSSEVAPASSVSVAPSPSANGTVGTAAPVPTTSEFPGAASRIGAAAGLVGAAALAVFAL</sequence>
<dbReference type="PROSITE" id="PS52012">
    <property type="entry name" value="CFEM"/>
    <property type="match status" value="1"/>
</dbReference>
<feature type="chain" id="PRO_5025517953" evidence="17">
    <location>
        <begin position="19"/>
        <end position="206"/>
    </location>
</feature>
<organism evidence="19 20">
    <name type="scientific">Bimuria novae-zelandiae CBS 107.79</name>
    <dbReference type="NCBI Taxonomy" id="1447943"/>
    <lineage>
        <taxon>Eukaryota</taxon>
        <taxon>Fungi</taxon>
        <taxon>Dikarya</taxon>
        <taxon>Ascomycota</taxon>
        <taxon>Pezizomycotina</taxon>
        <taxon>Dothideomycetes</taxon>
        <taxon>Pleosporomycetidae</taxon>
        <taxon>Pleosporales</taxon>
        <taxon>Massarineae</taxon>
        <taxon>Didymosphaeriaceae</taxon>
        <taxon>Bimuria</taxon>
    </lineage>
</organism>
<keyword evidence="13" id="KW-0325">Glycoprotein</keyword>
<feature type="domain" description="CFEM" evidence="18">
    <location>
        <begin position="1"/>
        <end position="113"/>
    </location>
</feature>
<proteinExistence type="inferred from homology"/>
<evidence type="ECO:0000313" key="19">
    <source>
        <dbReference type="EMBL" id="KAF1972957.1"/>
    </source>
</evidence>
<comment type="caution">
    <text evidence="15">Lacks conserved residue(s) required for the propagation of feature annotation.</text>
</comment>
<reference evidence="19" key="1">
    <citation type="journal article" date="2020" name="Stud. Mycol.">
        <title>101 Dothideomycetes genomes: a test case for predicting lifestyles and emergence of pathogens.</title>
        <authorList>
            <person name="Haridas S."/>
            <person name="Albert R."/>
            <person name="Binder M."/>
            <person name="Bloem J."/>
            <person name="Labutti K."/>
            <person name="Salamov A."/>
            <person name="Andreopoulos B."/>
            <person name="Baker S."/>
            <person name="Barry K."/>
            <person name="Bills G."/>
            <person name="Bluhm B."/>
            <person name="Cannon C."/>
            <person name="Castanera R."/>
            <person name="Culley D."/>
            <person name="Daum C."/>
            <person name="Ezra D."/>
            <person name="Gonzalez J."/>
            <person name="Henrissat B."/>
            <person name="Kuo A."/>
            <person name="Liang C."/>
            <person name="Lipzen A."/>
            <person name="Lutzoni F."/>
            <person name="Magnuson J."/>
            <person name="Mondo S."/>
            <person name="Nolan M."/>
            <person name="Ohm R."/>
            <person name="Pangilinan J."/>
            <person name="Park H.-J."/>
            <person name="Ramirez L."/>
            <person name="Alfaro M."/>
            <person name="Sun H."/>
            <person name="Tritt A."/>
            <person name="Yoshinaga Y."/>
            <person name="Zwiers L.-H."/>
            <person name="Turgeon B."/>
            <person name="Goodwin S."/>
            <person name="Spatafora J."/>
            <person name="Crous P."/>
            <person name="Grigoriev I."/>
        </authorList>
    </citation>
    <scope>NUCLEOTIDE SEQUENCE</scope>
    <source>
        <strain evidence="19">CBS 107.79</strain>
    </source>
</reference>
<evidence type="ECO:0000256" key="3">
    <source>
        <dbReference type="ARBA" id="ARBA00010031"/>
    </source>
</evidence>
<dbReference type="InterPro" id="IPR008427">
    <property type="entry name" value="Extracellular_membr_CFEM_dom"/>
</dbReference>
<evidence type="ECO:0000256" key="1">
    <source>
        <dbReference type="ARBA" id="ARBA00004609"/>
    </source>
</evidence>
<dbReference type="PANTHER" id="PTHR37928:SF2">
    <property type="entry name" value="GPI ANCHORED CFEM DOMAIN PROTEIN (AFU_ORTHOLOGUE AFUA_6G10580)"/>
    <property type="match status" value="1"/>
</dbReference>
<dbReference type="Pfam" id="PF05730">
    <property type="entry name" value="CFEM"/>
    <property type="match status" value="1"/>
</dbReference>
<evidence type="ECO:0000256" key="13">
    <source>
        <dbReference type="ARBA" id="ARBA00023180"/>
    </source>
</evidence>
<dbReference type="GO" id="GO:0005886">
    <property type="term" value="C:plasma membrane"/>
    <property type="evidence" value="ECO:0007669"/>
    <property type="project" value="UniProtKB-SubCell"/>
</dbReference>
<evidence type="ECO:0000256" key="4">
    <source>
        <dbReference type="ARBA" id="ARBA00022475"/>
    </source>
</evidence>
<keyword evidence="8 15" id="KW-0479">Metal-binding</keyword>
<evidence type="ECO:0000256" key="5">
    <source>
        <dbReference type="ARBA" id="ARBA00022525"/>
    </source>
</evidence>
<dbReference type="EMBL" id="ML976684">
    <property type="protein sequence ID" value="KAF1972957.1"/>
    <property type="molecule type" value="Genomic_DNA"/>
</dbReference>
<evidence type="ECO:0000256" key="17">
    <source>
        <dbReference type="SAM" id="SignalP"/>
    </source>
</evidence>
<evidence type="ECO:0000256" key="7">
    <source>
        <dbReference type="ARBA" id="ARBA00022622"/>
    </source>
</evidence>
<dbReference type="GO" id="GO:0005576">
    <property type="term" value="C:extracellular region"/>
    <property type="evidence" value="ECO:0007669"/>
    <property type="project" value="UniProtKB-SubCell"/>
</dbReference>
<dbReference type="PANTHER" id="PTHR37928">
    <property type="entry name" value="CFEM DOMAIN PROTEIN (AFU_ORTHOLOGUE AFUA_6G14090)"/>
    <property type="match status" value="1"/>
</dbReference>
<evidence type="ECO:0000256" key="12">
    <source>
        <dbReference type="ARBA" id="ARBA00023157"/>
    </source>
</evidence>
<evidence type="ECO:0000256" key="9">
    <source>
        <dbReference type="ARBA" id="ARBA00022729"/>
    </source>
</evidence>
<evidence type="ECO:0000256" key="15">
    <source>
        <dbReference type="PROSITE-ProRule" id="PRU01356"/>
    </source>
</evidence>
<keyword evidence="7" id="KW-0336">GPI-anchor</keyword>
<gene>
    <name evidence="19" type="ORF">BU23DRAFT_554803</name>
</gene>
<keyword evidence="4" id="KW-1003">Cell membrane</keyword>
<comment type="similarity">
    <text evidence="3">Belongs to the RBT5 family.</text>
</comment>
<dbReference type="OrthoDB" id="3767534at2759"/>
<keyword evidence="10 15" id="KW-0408">Iron</keyword>
<keyword evidence="14" id="KW-0449">Lipoprotein</keyword>
<keyword evidence="20" id="KW-1185">Reference proteome</keyword>
<dbReference type="GO" id="GO:0046872">
    <property type="term" value="F:metal ion binding"/>
    <property type="evidence" value="ECO:0007669"/>
    <property type="project" value="UniProtKB-UniRule"/>
</dbReference>